<dbReference type="RefSeq" id="WP_177268653.1">
    <property type="nucleotide sequence ID" value="NZ_JACRTA010000003.1"/>
</dbReference>
<gene>
    <name evidence="1" type="ORF">H8692_08605</name>
</gene>
<name>A0A926IA84_9FIRM</name>
<sequence length="61" mass="6963">MGPCVRSSWTILATLVEDGQEILKASNLKNIGTDALVSYISTDMDKFWRNNKAVKNFKEWQ</sequence>
<dbReference type="EMBL" id="JACRTA010000003">
    <property type="protein sequence ID" value="MBC8568817.1"/>
    <property type="molecule type" value="Genomic_DNA"/>
</dbReference>
<protein>
    <submittedName>
        <fullName evidence="1">Uncharacterized protein</fullName>
    </submittedName>
</protein>
<reference evidence="1" key="1">
    <citation type="submission" date="2020-08" db="EMBL/GenBank/DDBJ databases">
        <title>Genome public.</title>
        <authorList>
            <person name="Liu C."/>
            <person name="Sun Q."/>
        </authorList>
    </citation>
    <scope>NUCLEOTIDE SEQUENCE</scope>
    <source>
        <strain evidence="1">NSJ-24</strain>
    </source>
</reference>
<proteinExistence type="predicted"/>
<organism evidence="1 2">
    <name type="scientific">Lentihominibacter hominis</name>
    <dbReference type="NCBI Taxonomy" id="2763645"/>
    <lineage>
        <taxon>Bacteria</taxon>
        <taxon>Bacillati</taxon>
        <taxon>Bacillota</taxon>
        <taxon>Clostridia</taxon>
        <taxon>Peptostreptococcales</taxon>
        <taxon>Anaerovoracaceae</taxon>
        <taxon>Lentihominibacter</taxon>
    </lineage>
</organism>
<evidence type="ECO:0000313" key="2">
    <source>
        <dbReference type="Proteomes" id="UP000610862"/>
    </source>
</evidence>
<dbReference type="AlphaFoldDB" id="A0A926IA84"/>
<accession>A0A926IA84</accession>
<evidence type="ECO:0000313" key="1">
    <source>
        <dbReference type="EMBL" id="MBC8568817.1"/>
    </source>
</evidence>
<dbReference type="Proteomes" id="UP000610862">
    <property type="component" value="Unassembled WGS sequence"/>
</dbReference>
<comment type="caution">
    <text evidence="1">The sequence shown here is derived from an EMBL/GenBank/DDBJ whole genome shotgun (WGS) entry which is preliminary data.</text>
</comment>
<keyword evidence="2" id="KW-1185">Reference proteome</keyword>